<dbReference type="EMBL" id="LCIQ01000023">
    <property type="protein sequence ID" value="KKT60558.1"/>
    <property type="molecule type" value="Genomic_DNA"/>
</dbReference>
<organism evidence="1 2">
    <name type="scientific">Candidatus Gottesmanbacteria bacterium GW2011_GWA1_44_24b</name>
    <dbReference type="NCBI Taxonomy" id="1618437"/>
    <lineage>
        <taxon>Bacteria</taxon>
        <taxon>Candidatus Gottesmaniibacteriota</taxon>
    </lineage>
</organism>
<evidence type="ECO:0000313" key="1">
    <source>
        <dbReference type="EMBL" id="KKT60558.1"/>
    </source>
</evidence>
<dbReference type="Proteomes" id="UP000034521">
    <property type="component" value="Unassembled WGS sequence"/>
</dbReference>
<protein>
    <submittedName>
        <fullName evidence="1">Uncharacterized protein</fullName>
    </submittedName>
</protein>
<reference evidence="1 2" key="1">
    <citation type="journal article" date="2015" name="Nature">
        <title>rRNA introns, odd ribosomes, and small enigmatic genomes across a large radiation of phyla.</title>
        <authorList>
            <person name="Brown C.T."/>
            <person name="Hug L.A."/>
            <person name="Thomas B.C."/>
            <person name="Sharon I."/>
            <person name="Castelle C.J."/>
            <person name="Singh A."/>
            <person name="Wilkins M.J."/>
            <person name="Williams K.H."/>
            <person name="Banfield J.F."/>
        </authorList>
    </citation>
    <scope>NUCLEOTIDE SEQUENCE [LARGE SCALE GENOMIC DNA]</scope>
</reference>
<dbReference type="AlphaFoldDB" id="A0A0G1INN9"/>
<feature type="non-terminal residue" evidence="1">
    <location>
        <position position="24"/>
    </location>
</feature>
<evidence type="ECO:0000313" key="2">
    <source>
        <dbReference type="Proteomes" id="UP000034521"/>
    </source>
</evidence>
<proteinExistence type="predicted"/>
<sequence length="24" mass="2816">MPNFTAGLVLFRVFPHQKTVLPRF</sequence>
<accession>A0A0G1INN9</accession>
<comment type="caution">
    <text evidence="1">The sequence shown here is derived from an EMBL/GenBank/DDBJ whole genome shotgun (WGS) entry which is preliminary data.</text>
</comment>
<name>A0A0G1INN9_9BACT</name>
<gene>
    <name evidence="1" type="ORF">UW52_C0023G0001</name>
</gene>